<evidence type="ECO:0000256" key="1">
    <source>
        <dbReference type="ARBA" id="ARBA00004123"/>
    </source>
</evidence>
<feature type="compositionally biased region" description="Polar residues" evidence="6">
    <location>
        <begin position="221"/>
        <end position="234"/>
    </location>
</feature>
<keyword evidence="8" id="KW-1185">Reference proteome</keyword>
<sequence length="234" mass="25886">MTLEANLAVAGRPKPTIVNIVSTVNLGCKLDLKRIASRVRNAEYNPKRFHAIIMRIREPKTTSLIFSSGKMVVTGAKSIEETKFAARKHSRIVQKVGVDDGVKVQFMDFKIQNIVASCNVNFAVRLETLSFSDTTLGCASYEAEIFPGLIYRVLKPKVVFLIFASGNVVITGAKSFENHTLKAWEQMYPLIAQHRRNCPVNLVTSPVQEKSAPKRGRKKSVPSSTSASEPVSCF</sequence>
<organism evidence="7 8">
    <name type="scientific">Rosa chinensis</name>
    <name type="common">China rose</name>
    <dbReference type="NCBI Taxonomy" id="74649"/>
    <lineage>
        <taxon>Eukaryota</taxon>
        <taxon>Viridiplantae</taxon>
        <taxon>Streptophyta</taxon>
        <taxon>Embryophyta</taxon>
        <taxon>Tracheophyta</taxon>
        <taxon>Spermatophyta</taxon>
        <taxon>Magnoliopsida</taxon>
        <taxon>eudicotyledons</taxon>
        <taxon>Gunneridae</taxon>
        <taxon>Pentapetalae</taxon>
        <taxon>rosids</taxon>
        <taxon>fabids</taxon>
        <taxon>Rosales</taxon>
        <taxon>Rosaceae</taxon>
        <taxon>Rosoideae</taxon>
        <taxon>Rosoideae incertae sedis</taxon>
        <taxon>Rosa</taxon>
    </lineage>
</organism>
<dbReference type="STRING" id="74649.A0A2P6R9C3"/>
<dbReference type="OrthoDB" id="2127950at2759"/>
<evidence type="ECO:0000313" key="8">
    <source>
        <dbReference type="Proteomes" id="UP000238479"/>
    </source>
</evidence>
<proteinExistence type="inferred from homology"/>
<evidence type="ECO:0000313" key="7">
    <source>
        <dbReference type="EMBL" id="PRQ43015.1"/>
    </source>
</evidence>
<comment type="similarity">
    <text evidence="2">Belongs to the TBP family.</text>
</comment>
<keyword evidence="4" id="KW-0804">Transcription</keyword>
<feature type="region of interest" description="Disordered" evidence="6">
    <location>
        <begin position="206"/>
        <end position="234"/>
    </location>
</feature>
<dbReference type="CDD" id="cd04516">
    <property type="entry name" value="TBP_eukaryotes"/>
    <property type="match status" value="1"/>
</dbReference>
<dbReference type="PROSITE" id="PS00351">
    <property type="entry name" value="TFIID"/>
    <property type="match status" value="1"/>
</dbReference>
<reference evidence="7 8" key="1">
    <citation type="journal article" date="2018" name="Nat. Genet.">
        <title>The Rosa genome provides new insights in the design of modern roses.</title>
        <authorList>
            <person name="Bendahmane M."/>
        </authorList>
    </citation>
    <scope>NUCLEOTIDE SEQUENCE [LARGE SCALE GENOMIC DNA]</scope>
    <source>
        <strain evidence="8">cv. Old Blush</strain>
    </source>
</reference>
<dbReference type="InterPro" id="IPR012295">
    <property type="entry name" value="TBP_dom_sf"/>
</dbReference>
<dbReference type="PRINTS" id="PR00686">
    <property type="entry name" value="TIFACTORIID"/>
</dbReference>
<dbReference type="AlphaFoldDB" id="A0A2P6R9C3"/>
<keyword evidence="3" id="KW-0238">DNA-binding</keyword>
<evidence type="ECO:0000256" key="3">
    <source>
        <dbReference type="ARBA" id="ARBA00023125"/>
    </source>
</evidence>
<evidence type="ECO:0000256" key="6">
    <source>
        <dbReference type="SAM" id="MobiDB-lite"/>
    </source>
</evidence>
<protein>
    <submittedName>
        <fullName evidence="7">Putative TATA-box binding protein</fullName>
    </submittedName>
</protein>
<evidence type="ECO:0000256" key="4">
    <source>
        <dbReference type="ARBA" id="ARBA00023163"/>
    </source>
</evidence>
<dbReference type="Gramene" id="PRQ43015">
    <property type="protein sequence ID" value="PRQ43015"/>
    <property type="gene ID" value="RchiOBHm_Chr3g0463861"/>
</dbReference>
<dbReference type="InterPro" id="IPR000814">
    <property type="entry name" value="TBP"/>
</dbReference>
<dbReference type="PANTHER" id="PTHR10126">
    <property type="entry name" value="TATA-BOX BINDING PROTEIN"/>
    <property type="match status" value="1"/>
</dbReference>
<evidence type="ECO:0000256" key="2">
    <source>
        <dbReference type="ARBA" id="ARBA00005560"/>
    </source>
</evidence>
<comment type="subcellular location">
    <subcellularLocation>
        <location evidence="1">Nucleus</location>
    </subcellularLocation>
</comment>
<dbReference type="InterPro" id="IPR033710">
    <property type="entry name" value="TBP_eukaryotic"/>
</dbReference>
<accession>A0A2P6R9C3</accession>
<evidence type="ECO:0000256" key="5">
    <source>
        <dbReference type="ARBA" id="ARBA00023242"/>
    </source>
</evidence>
<dbReference type="HAMAP" id="MF_00408">
    <property type="entry name" value="TATA_bind_prot_arch"/>
    <property type="match status" value="1"/>
</dbReference>
<dbReference type="Gene3D" id="3.30.310.10">
    <property type="entry name" value="TATA-Binding Protein"/>
    <property type="match status" value="2"/>
</dbReference>
<dbReference type="EMBL" id="PDCK01000041">
    <property type="protein sequence ID" value="PRQ43015.1"/>
    <property type="molecule type" value="Genomic_DNA"/>
</dbReference>
<dbReference type="SUPFAM" id="SSF55945">
    <property type="entry name" value="TATA-box binding protein-like"/>
    <property type="match status" value="2"/>
</dbReference>
<dbReference type="GO" id="GO:0006352">
    <property type="term" value="P:DNA-templated transcription initiation"/>
    <property type="evidence" value="ECO:0007669"/>
    <property type="project" value="InterPro"/>
</dbReference>
<dbReference type="GO" id="GO:0005634">
    <property type="term" value="C:nucleus"/>
    <property type="evidence" value="ECO:0007669"/>
    <property type="project" value="UniProtKB-SubCell"/>
</dbReference>
<dbReference type="GO" id="GO:0003677">
    <property type="term" value="F:DNA binding"/>
    <property type="evidence" value="ECO:0007669"/>
    <property type="project" value="UniProtKB-KW"/>
</dbReference>
<name>A0A2P6R9C3_ROSCH</name>
<comment type="caution">
    <text evidence="7">The sequence shown here is derived from an EMBL/GenBank/DDBJ whole genome shotgun (WGS) entry which is preliminary data.</text>
</comment>
<keyword evidence="5" id="KW-0539">Nucleus</keyword>
<gene>
    <name evidence="7" type="ORF">RchiOBHm_Chr3g0463861</name>
</gene>
<dbReference type="Pfam" id="PF00352">
    <property type="entry name" value="TBP"/>
    <property type="match status" value="2"/>
</dbReference>
<dbReference type="InterPro" id="IPR030491">
    <property type="entry name" value="TBP_CS"/>
</dbReference>
<dbReference type="FunFam" id="3.30.310.10:FF:000001">
    <property type="entry name" value="TATA-box-binding protein 2"/>
    <property type="match status" value="1"/>
</dbReference>
<dbReference type="Proteomes" id="UP000238479">
    <property type="component" value="Chromosome 3"/>
</dbReference>